<dbReference type="InterPro" id="IPR010994">
    <property type="entry name" value="RuvA_2-like"/>
</dbReference>
<evidence type="ECO:0000256" key="1">
    <source>
        <dbReference type="ARBA" id="ARBA00022490"/>
    </source>
</evidence>
<dbReference type="Pfam" id="PF14520">
    <property type="entry name" value="HHH_5"/>
    <property type="match status" value="1"/>
</dbReference>
<comment type="caution">
    <text evidence="11">The sequence shown here is derived from an EMBL/GenBank/DDBJ whole genome shotgun (WGS) entry which is preliminary data.</text>
</comment>
<keyword evidence="3" id="KW-0228">DNA excision</keyword>
<keyword evidence="6" id="KW-0742">SOS response</keyword>
<name>A0A2U1AX51_9BACT</name>
<dbReference type="GO" id="GO:0009381">
    <property type="term" value="F:excinuclease ABC activity"/>
    <property type="evidence" value="ECO:0007669"/>
    <property type="project" value="InterPro"/>
</dbReference>
<dbReference type="GO" id="GO:0009432">
    <property type="term" value="P:SOS response"/>
    <property type="evidence" value="ECO:0007669"/>
    <property type="project" value="UniProtKB-KW"/>
</dbReference>
<feature type="domain" description="GIY-YIG" evidence="8">
    <location>
        <begin position="13"/>
        <end position="94"/>
    </location>
</feature>
<dbReference type="EMBL" id="JABAEW010000007">
    <property type="protein sequence ID" value="NMD86022.1"/>
    <property type="molecule type" value="Genomic_DNA"/>
</dbReference>
<dbReference type="InterPro" id="IPR001943">
    <property type="entry name" value="UVR_dom"/>
</dbReference>
<evidence type="ECO:0000256" key="5">
    <source>
        <dbReference type="ARBA" id="ARBA00023204"/>
    </source>
</evidence>
<dbReference type="PROSITE" id="PS50164">
    <property type="entry name" value="GIY_YIG"/>
    <property type="match status" value="1"/>
</dbReference>
<dbReference type="SUPFAM" id="SSF82771">
    <property type="entry name" value="GIY-YIG endonuclease"/>
    <property type="match status" value="1"/>
</dbReference>
<dbReference type="GO" id="GO:0009380">
    <property type="term" value="C:excinuclease repair complex"/>
    <property type="evidence" value="ECO:0007669"/>
    <property type="project" value="TreeGrafter"/>
</dbReference>
<dbReference type="InterPro" id="IPR000305">
    <property type="entry name" value="GIY-YIG_endonuc"/>
</dbReference>
<dbReference type="PANTHER" id="PTHR30562">
    <property type="entry name" value="UVRC/OXIDOREDUCTASE"/>
    <property type="match status" value="1"/>
</dbReference>
<dbReference type="SUPFAM" id="SSF46600">
    <property type="entry name" value="C-terminal UvrC-binding domain of UvrB"/>
    <property type="match status" value="1"/>
</dbReference>
<dbReference type="InterPro" id="IPR036876">
    <property type="entry name" value="UVR_dom_sf"/>
</dbReference>
<dbReference type="GO" id="GO:0006289">
    <property type="term" value="P:nucleotide-excision repair"/>
    <property type="evidence" value="ECO:0007669"/>
    <property type="project" value="InterPro"/>
</dbReference>
<evidence type="ECO:0000256" key="4">
    <source>
        <dbReference type="ARBA" id="ARBA00022881"/>
    </source>
</evidence>
<reference evidence="11 12" key="1">
    <citation type="submission" date="2018-04" db="EMBL/GenBank/DDBJ databases">
        <title>Genomic Encyclopedia of Type Strains, Phase IV (KMG-IV): sequencing the most valuable type-strain genomes for metagenomic binning, comparative biology and taxonomic classification.</title>
        <authorList>
            <person name="Goeker M."/>
        </authorList>
    </citation>
    <scope>NUCLEOTIDE SEQUENCE [LARGE SCALE GENOMIC DNA]</scope>
    <source>
        <strain evidence="11 12">DSM 14823</strain>
    </source>
</reference>
<keyword evidence="12" id="KW-1185">Reference proteome</keyword>
<feature type="domain" description="UvrC family homology region profile" evidence="9">
    <location>
        <begin position="237"/>
        <end position="364"/>
    </location>
</feature>
<reference evidence="10 13" key="2">
    <citation type="submission" date="2020-04" db="EMBL/GenBank/DDBJ databases">
        <authorList>
            <person name="Hitch T.C.A."/>
            <person name="Wylensek D."/>
            <person name="Clavel T."/>
        </authorList>
    </citation>
    <scope>NUCLEOTIDE SEQUENCE [LARGE SCALE GENOMIC DNA]</scope>
    <source>
        <strain evidence="10 13">COR2-253-APC-1A</strain>
    </source>
</reference>
<evidence type="ECO:0000313" key="11">
    <source>
        <dbReference type="EMBL" id="PVY40999.1"/>
    </source>
</evidence>
<dbReference type="PROSITE" id="PS50165">
    <property type="entry name" value="UVRC"/>
    <property type="match status" value="1"/>
</dbReference>
<dbReference type="Gene3D" id="3.30.420.340">
    <property type="entry name" value="UvrC, RNAse H endonuclease domain"/>
    <property type="match status" value="1"/>
</dbReference>
<dbReference type="GeneID" id="78295509"/>
<evidence type="ECO:0000313" key="10">
    <source>
        <dbReference type="EMBL" id="NMD86022.1"/>
    </source>
</evidence>
<evidence type="ECO:0000313" key="12">
    <source>
        <dbReference type="Proteomes" id="UP000245959"/>
    </source>
</evidence>
<keyword evidence="1" id="KW-0963">Cytoplasm</keyword>
<dbReference type="InterPro" id="IPR038476">
    <property type="entry name" value="UvrC_RNase_H_dom_sf"/>
</dbReference>
<dbReference type="FunFam" id="3.40.1440.10:FF:000001">
    <property type="entry name" value="UvrABC system protein C"/>
    <property type="match status" value="1"/>
</dbReference>
<dbReference type="CDD" id="cd10434">
    <property type="entry name" value="GIY-YIG_UvrC_Cho"/>
    <property type="match status" value="1"/>
</dbReference>
<proteinExistence type="predicted"/>
<dbReference type="Pfam" id="PF02151">
    <property type="entry name" value="UVR"/>
    <property type="match status" value="1"/>
</dbReference>
<keyword evidence="5" id="KW-0234">DNA repair</keyword>
<dbReference type="Gene3D" id="3.40.1440.10">
    <property type="entry name" value="GIY-YIG endonuclease"/>
    <property type="match status" value="1"/>
</dbReference>
<dbReference type="PROSITE" id="PS50151">
    <property type="entry name" value="UVR"/>
    <property type="match status" value="1"/>
</dbReference>
<evidence type="ECO:0000259" key="9">
    <source>
        <dbReference type="PROSITE" id="PS50165"/>
    </source>
</evidence>
<sequence>MDKSEFHPSEIPAKPGVYVYRDRFGKVIYVGKAANLRRRMSSYFQPSRVVRADAKLRSLINSISDWSYEVVRTEDEALILESRLIKDFAPHYNVLMRDDKRYLLLKIDWHEKFPTLKLARLKKNDGAQYFGPFPKGGALKMTLEFLLAHFGLRACRDSEPDEETRKRCLKRIVKDCCAPCTGAVTPEEYRERVEQAVAVLNGDIAELTAAIREKMTAAAMEQRFEKAAHLRDVLTNLEAVFGKRNRIFERPELPGTAPGMAAVRALGEALGLEKLPSRIIGFDISNILGKLAVASLVAFKEGRPDRDNYRRFKIRTVHQSDDFAMMHEVLVRHFGRLLEEKRPLPDLVMVDGGKGQLSSAIDALVEIGCPPLPVIGLAKRNEEIYLPGRSEPVVLDRHNPALRMLQALRDEAHRFAITYHRELRNKRIEQSRLDEIQGIGDTRKKQLLRAFGSLRALKKATPDEIAEKVPGIGEALAEKILAALG</sequence>
<dbReference type="InterPro" id="IPR047296">
    <property type="entry name" value="GIY-YIG_UvrC_Cho"/>
</dbReference>
<dbReference type="Gene3D" id="1.10.150.20">
    <property type="entry name" value="5' to 3' exonuclease, C-terminal subdomain"/>
    <property type="match status" value="1"/>
</dbReference>
<protein>
    <submittedName>
        <fullName evidence="11">Excinuclease ABC subunit C</fullName>
    </submittedName>
    <submittedName>
        <fullName evidence="10">Excinuclease ABC subunit UvrC</fullName>
    </submittedName>
</protein>
<dbReference type="InterPro" id="IPR003583">
    <property type="entry name" value="Hlx-hairpin-Hlx_DNA-bd_motif"/>
</dbReference>
<dbReference type="SMART" id="SM00278">
    <property type="entry name" value="HhH1"/>
    <property type="match status" value="2"/>
</dbReference>
<dbReference type="SMART" id="SM00465">
    <property type="entry name" value="GIYc"/>
    <property type="match status" value="1"/>
</dbReference>
<evidence type="ECO:0000259" key="8">
    <source>
        <dbReference type="PROSITE" id="PS50164"/>
    </source>
</evidence>
<feature type="domain" description="UVR" evidence="7">
    <location>
        <begin position="205"/>
        <end position="240"/>
    </location>
</feature>
<organism evidence="11 12">
    <name type="scientific">Victivallis vadensis</name>
    <dbReference type="NCBI Taxonomy" id="172901"/>
    <lineage>
        <taxon>Bacteria</taxon>
        <taxon>Pseudomonadati</taxon>
        <taxon>Lentisphaerota</taxon>
        <taxon>Lentisphaeria</taxon>
        <taxon>Victivallales</taxon>
        <taxon>Victivallaceae</taxon>
        <taxon>Victivallis</taxon>
    </lineage>
</organism>
<evidence type="ECO:0000256" key="3">
    <source>
        <dbReference type="ARBA" id="ARBA00022769"/>
    </source>
</evidence>
<dbReference type="Pfam" id="PF01541">
    <property type="entry name" value="GIY-YIG"/>
    <property type="match status" value="1"/>
</dbReference>
<evidence type="ECO:0000256" key="2">
    <source>
        <dbReference type="ARBA" id="ARBA00022763"/>
    </source>
</evidence>
<dbReference type="Proteomes" id="UP000245959">
    <property type="component" value="Unassembled WGS sequence"/>
</dbReference>
<keyword evidence="4" id="KW-0267">Excision nuclease</keyword>
<dbReference type="GO" id="GO:0003677">
    <property type="term" value="F:DNA binding"/>
    <property type="evidence" value="ECO:0007669"/>
    <property type="project" value="InterPro"/>
</dbReference>
<evidence type="ECO:0000313" key="13">
    <source>
        <dbReference type="Proteomes" id="UP000576225"/>
    </source>
</evidence>
<evidence type="ECO:0000259" key="7">
    <source>
        <dbReference type="PROSITE" id="PS50151"/>
    </source>
</evidence>
<dbReference type="PANTHER" id="PTHR30562:SF1">
    <property type="entry name" value="UVRABC SYSTEM PROTEIN C"/>
    <property type="match status" value="1"/>
</dbReference>
<dbReference type="Proteomes" id="UP000576225">
    <property type="component" value="Unassembled WGS sequence"/>
</dbReference>
<dbReference type="EMBL" id="QEKH01000015">
    <property type="protein sequence ID" value="PVY40999.1"/>
    <property type="molecule type" value="Genomic_DNA"/>
</dbReference>
<keyword evidence="2" id="KW-0227">DNA damage</keyword>
<dbReference type="OrthoDB" id="9804933at2"/>
<dbReference type="AlphaFoldDB" id="A0A2U1AX51"/>
<accession>A0A2U1AX51</accession>
<dbReference type="Pfam" id="PF08459">
    <property type="entry name" value="UvrC_RNaseH_dom"/>
    <property type="match status" value="1"/>
</dbReference>
<dbReference type="Gene3D" id="4.10.860.10">
    <property type="entry name" value="UVR domain"/>
    <property type="match status" value="1"/>
</dbReference>
<evidence type="ECO:0000256" key="6">
    <source>
        <dbReference type="ARBA" id="ARBA00023236"/>
    </source>
</evidence>
<dbReference type="RefSeq" id="WP_116884253.1">
    <property type="nucleotide sequence ID" value="NZ_CABMMC010000096.1"/>
</dbReference>
<gene>
    <name evidence="11" type="ORF">C8D82_11550</name>
    <name evidence="10" type="ORF">HF882_05430</name>
</gene>
<dbReference type="InterPro" id="IPR001162">
    <property type="entry name" value="UvrC_RNase_H_dom"/>
</dbReference>
<dbReference type="SUPFAM" id="SSF47781">
    <property type="entry name" value="RuvA domain 2-like"/>
    <property type="match status" value="1"/>
</dbReference>
<dbReference type="InterPro" id="IPR035901">
    <property type="entry name" value="GIY-YIG_endonuc_sf"/>
</dbReference>
<dbReference type="InterPro" id="IPR050066">
    <property type="entry name" value="UvrABC_protein_C"/>
</dbReference>